<evidence type="ECO:0000313" key="3">
    <source>
        <dbReference type="Proteomes" id="UP000324222"/>
    </source>
</evidence>
<feature type="region of interest" description="Disordered" evidence="1">
    <location>
        <begin position="123"/>
        <end position="148"/>
    </location>
</feature>
<dbReference type="AlphaFoldDB" id="A0A5B7GTB9"/>
<evidence type="ECO:0000313" key="2">
    <source>
        <dbReference type="EMBL" id="MPC60899.1"/>
    </source>
</evidence>
<dbReference type="Proteomes" id="UP000324222">
    <property type="component" value="Unassembled WGS sequence"/>
</dbReference>
<name>A0A5B7GTB9_PORTR</name>
<organism evidence="2 3">
    <name type="scientific">Portunus trituberculatus</name>
    <name type="common">Swimming crab</name>
    <name type="synonym">Neptunus trituberculatus</name>
    <dbReference type="NCBI Taxonomy" id="210409"/>
    <lineage>
        <taxon>Eukaryota</taxon>
        <taxon>Metazoa</taxon>
        <taxon>Ecdysozoa</taxon>
        <taxon>Arthropoda</taxon>
        <taxon>Crustacea</taxon>
        <taxon>Multicrustacea</taxon>
        <taxon>Malacostraca</taxon>
        <taxon>Eumalacostraca</taxon>
        <taxon>Eucarida</taxon>
        <taxon>Decapoda</taxon>
        <taxon>Pleocyemata</taxon>
        <taxon>Brachyura</taxon>
        <taxon>Eubrachyura</taxon>
        <taxon>Portunoidea</taxon>
        <taxon>Portunidae</taxon>
        <taxon>Portuninae</taxon>
        <taxon>Portunus</taxon>
    </lineage>
</organism>
<gene>
    <name evidence="2" type="ORF">E2C01_054959</name>
</gene>
<comment type="caution">
    <text evidence="2">The sequence shown here is derived from an EMBL/GenBank/DDBJ whole genome shotgun (WGS) entry which is preliminary data.</text>
</comment>
<dbReference type="EMBL" id="VSRR010018014">
    <property type="protein sequence ID" value="MPC60899.1"/>
    <property type="molecule type" value="Genomic_DNA"/>
</dbReference>
<accession>A0A5B7GTB9</accession>
<evidence type="ECO:0000256" key="1">
    <source>
        <dbReference type="SAM" id="MobiDB-lite"/>
    </source>
</evidence>
<protein>
    <submittedName>
        <fullName evidence="2">Uncharacterized protein</fullName>
    </submittedName>
</protein>
<reference evidence="2 3" key="1">
    <citation type="submission" date="2019-05" db="EMBL/GenBank/DDBJ databases">
        <title>Another draft genome of Portunus trituberculatus and its Hox gene families provides insights of decapod evolution.</title>
        <authorList>
            <person name="Jeong J.-H."/>
            <person name="Song I."/>
            <person name="Kim S."/>
            <person name="Choi T."/>
            <person name="Kim D."/>
            <person name="Ryu S."/>
            <person name="Kim W."/>
        </authorList>
    </citation>
    <scope>NUCLEOTIDE SEQUENCE [LARGE SCALE GENOMIC DNA]</scope>
    <source>
        <tissue evidence="2">Muscle</tissue>
    </source>
</reference>
<keyword evidence="3" id="KW-1185">Reference proteome</keyword>
<proteinExistence type="predicted"/>
<sequence length="148" mass="16698">MPRPKVSAARGDSRTLSKMNVSQEAKVVALKSCLKKRKKKGCVECKEENRLDSGTYSMDNMECVSQFSFCSSHTSTTTLDLDSASTITTTTTTSSFTPAILENHVCLNLRQEKSYTLKEFCLEDGEEEEEEEEEEEGEEFDLVDWLID</sequence>